<comment type="caution">
    <text evidence="12">The sequence shown here is derived from an EMBL/GenBank/DDBJ whole genome shotgun (WGS) entry which is preliminary data.</text>
</comment>
<comment type="similarity">
    <text evidence="3">Belongs to the pectinesterase family.</text>
</comment>
<dbReference type="Gene3D" id="2.160.20.10">
    <property type="entry name" value="Single-stranded right-handed beta-helix, Pectin lyase-like"/>
    <property type="match status" value="1"/>
</dbReference>
<sequence>MAVRSSTILFWLFALSVAFCAVTLSVYFDGLFYTAATSSSAPLAATKNPFSVGFSFLLKKIGFGDLLYAVDVDQTTSSKHHHRRRRKAKCDDLTWDSAGLVSMYGVSRVITVDSKGCGNFSTIKMAIHAVPDLSPAITLIIINSGTYREKVMVGRKKQNVIIQGKGYHNTAISWNDTANSTGGTTNSYTFAVLAPNFIAYNITFQNTARAPPSSESGGQAVALSILGDESAFYGCGFYGAQDTLNDEKGRHYFKDCFIQGSIDFIFGNARSFYQDCTIHSIAEEAGGEVSGSITAHRRGSEGEETGFSFVNCNIGGSGRVWLGRAWGPYAKVVFSFTYMSNVVSPDGWNDWNNSTRDKLV</sequence>
<dbReference type="PROSITE" id="PS00503">
    <property type="entry name" value="PECTINESTERASE_2"/>
    <property type="match status" value="1"/>
</dbReference>
<keyword evidence="13" id="KW-1185">Reference proteome</keyword>
<organism evidence="12 13">
    <name type="scientific">Cuscuta europaea</name>
    <name type="common">European dodder</name>
    <dbReference type="NCBI Taxonomy" id="41803"/>
    <lineage>
        <taxon>Eukaryota</taxon>
        <taxon>Viridiplantae</taxon>
        <taxon>Streptophyta</taxon>
        <taxon>Embryophyta</taxon>
        <taxon>Tracheophyta</taxon>
        <taxon>Spermatophyta</taxon>
        <taxon>Magnoliopsida</taxon>
        <taxon>eudicotyledons</taxon>
        <taxon>Gunneridae</taxon>
        <taxon>Pentapetalae</taxon>
        <taxon>asterids</taxon>
        <taxon>lamiids</taxon>
        <taxon>Solanales</taxon>
        <taxon>Convolvulaceae</taxon>
        <taxon>Cuscuteae</taxon>
        <taxon>Cuscuta</taxon>
        <taxon>Cuscuta subgen. Cuscuta</taxon>
    </lineage>
</organism>
<protein>
    <recommendedName>
        <fullName evidence="4 10">Pectinesterase</fullName>
        <ecNumber evidence="4 10">3.1.1.11</ecNumber>
    </recommendedName>
</protein>
<evidence type="ECO:0000256" key="7">
    <source>
        <dbReference type="ARBA" id="ARBA00023085"/>
    </source>
</evidence>
<proteinExistence type="inferred from homology"/>
<dbReference type="OrthoDB" id="2019149at2759"/>
<feature type="active site" evidence="9">
    <location>
        <position position="263"/>
    </location>
</feature>
<comment type="pathway">
    <text evidence="2 10">Glycan metabolism; pectin degradation; 2-dehydro-3-deoxy-D-gluconate from pectin: step 1/5.</text>
</comment>
<dbReference type="PANTHER" id="PTHR31321">
    <property type="entry name" value="ACYL-COA THIOESTER HYDROLASE YBHC-RELATED"/>
    <property type="match status" value="1"/>
</dbReference>
<evidence type="ECO:0000256" key="6">
    <source>
        <dbReference type="ARBA" id="ARBA00022801"/>
    </source>
</evidence>
<evidence type="ECO:0000313" key="12">
    <source>
        <dbReference type="EMBL" id="CAH9090262.1"/>
    </source>
</evidence>
<gene>
    <name evidence="12" type="ORF">CEURO_LOCUS11174</name>
</gene>
<dbReference type="AlphaFoldDB" id="A0A9P1E9H8"/>
<evidence type="ECO:0000256" key="3">
    <source>
        <dbReference type="ARBA" id="ARBA00008891"/>
    </source>
</evidence>
<dbReference type="PANTHER" id="PTHR31321:SF73">
    <property type="entry name" value="PECTINESTERASE 14-RELATED"/>
    <property type="match status" value="1"/>
</dbReference>
<keyword evidence="7 10" id="KW-0063">Aspartyl esterase</keyword>
<dbReference type="SUPFAM" id="SSF51126">
    <property type="entry name" value="Pectin lyase-like"/>
    <property type="match status" value="1"/>
</dbReference>
<evidence type="ECO:0000313" key="13">
    <source>
        <dbReference type="Proteomes" id="UP001152484"/>
    </source>
</evidence>
<comment type="catalytic activity">
    <reaction evidence="8 10">
        <text>[(1-&gt;4)-alpha-D-galacturonosyl methyl ester](n) + n H2O = [(1-&gt;4)-alpha-D-galacturonosyl](n) + n methanol + n H(+)</text>
        <dbReference type="Rhea" id="RHEA:22380"/>
        <dbReference type="Rhea" id="RHEA-COMP:14570"/>
        <dbReference type="Rhea" id="RHEA-COMP:14573"/>
        <dbReference type="ChEBI" id="CHEBI:15377"/>
        <dbReference type="ChEBI" id="CHEBI:15378"/>
        <dbReference type="ChEBI" id="CHEBI:17790"/>
        <dbReference type="ChEBI" id="CHEBI:140522"/>
        <dbReference type="ChEBI" id="CHEBI:140523"/>
        <dbReference type="EC" id="3.1.1.11"/>
    </reaction>
</comment>
<evidence type="ECO:0000256" key="10">
    <source>
        <dbReference type="RuleBase" id="RU000589"/>
    </source>
</evidence>
<dbReference type="EC" id="3.1.1.11" evidence="4 10"/>
<accession>A0A9P1E9H8</accession>
<evidence type="ECO:0000259" key="11">
    <source>
        <dbReference type="Pfam" id="PF01095"/>
    </source>
</evidence>
<dbReference type="GO" id="GO:0045490">
    <property type="term" value="P:pectin catabolic process"/>
    <property type="evidence" value="ECO:0007669"/>
    <property type="project" value="UniProtKB-UniRule"/>
</dbReference>
<dbReference type="InterPro" id="IPR033131">
    <property type="entry name" value="Pectinesterase_Asp_AS"/>
</dbReference>
<dbReference type="Proteomes" id="UP001152484">
    <property type="component" value="Unassembled WGS sequence"/>
</dbReference>
<evidence type="ECO:0000256" key="8">
    <source>
        <dbReference type="ARBA" id="ARBA00047928"/>
    </source>
</evidence>
<name>A0A9P1E9H8_CUSEU</name>
<dbReference type="GO" id="GO:0042545">
    <property type="term" value="P:cell wall modification"/>
    <property type="evidence" value="ECO:0007669"/>
    <property type="project" value="UniProtKB-UniRule"/>
</dbReference>
<evidence type="ECO:0000256" key="5">
    <source>
        <dbReference type="ARBA" id="ARBA00022525"/>
    </source>
</evidence>
<evidence type="ECO:0000256" key="2">
    <source>
        <dbReference type="ARBA" id="ARBA00005184"/>
    </source>
</evidence>
<keyword evidence="6 10" id="KW-0378">Hydrolase</keyword>
<comment type="subcellular location">
    <subcellularLocation>
        <location evidence="1">Secreted</location>
    </subcellularLocation>
</comment>
<dbReference type="InterPro" id="IPR012334">
    <property type="entry name" value="Pectin_lyas_fold"/>
</dbReference>
<dbReference type="Pfam" id="PF01095">
    <property type="entry name" value="Pectinesterase"/>
    <property type="match status" value="1"/>
</dbReference>
<dbReference type="GO" id="GO:0030599">
    <property type="term" value="F:pectinesterase activity"/>
    <property type="evidence" value="ECO:0007669"/>
    <property type="project" value="UniProtKB-UniRule"/>
</dbReference>
<evidence type="ECO:0000256" key="4">
    <source>
        <dbReference type="ARBA" id="ARBA00013229"/>
    </source>
</evidence>
<evidence type="ECO:0000256" key="1">
    <source>
        <dbReference type="ARBA" id="ARBA00004613"/>
    </source>
</evidence>
<dbReference type="InterPro" id="IPR011050">
    <property type="entry name" value="Pectin_lyase_fold/virulence"/>
</dbReference>
<keyword evidence="5" id="KW-0964">Secreted</keyword>
<dbReference type="EMBL" id="CAMAPE010000022">
    <property type="protein sequence ID" value="CAH9090262.1"/>
    <property type="molecule type" value="Genomic_DNA"/>
</dbReference>
<reference evidence="12" key="1">
    <citation type="submission" date="2022-07" db="EMBL/GenBank/DDBJ databases">
        <authorList>
            <person name="Macas J."/>
            <person name="Novak P."/>
            <person name="Neumann P."/>
        </authorList>
    </citation>
    <scope>NUCLEOTIDE SEQUENCE</scope>
</reference>
<evidence type="ECO:0000256" key="9">
    <source>
        <dbReference type="PROSITE-ProRule" id="PRU10040"/>
    </source>
</evidence>
<feature type="domain" description="Pectinesterase catalytic" evidence="11">
    <location>
        <begin position="110"/>
        <end position="355"/>
    </location>
</feature>
<dbReference type="GO" id="GO:0005576">
    <property type="term" value="C:extracellular region"/>
    <property type="evidence" value="ECO:0007669"/>
    <property type="project" value="UniProtKB-SubCell"/>
</dbReference>
<dbReference type="InterPro" id="IPR000070">
    <property type="entry name" value="Pectinesterase_cat"/>
</dbReference>